<organism evidence="7 10">
    <name type="scientific">Lactiplantibacillus paraplantarum</name>
    <dbReference type="NCBI Taxonomy" id="60520"/>
    <lineage>
        <taxon>Bacteria</taxon>
        <taxon>Bacillati</taxon>
        <taxon>Bacillota</taxon>
        <taxon>Bacilli</taxon>
        <taxon>Lactobacillales</taxon>
        <taxon>Lactobacillaceae</taxon>
        <taxon>Lactiplantibacillus</taxon>
    </lineage>
</organism>
<dbReference type="InterPro" id="IPR001611">
    <property type="entry name" value="Leu-rich_rpt"/>
</dbReference>
<feature type="chain" id="PRO_5041962400" evidence="5">
    <location>
        <begin position="38"/>
        <end position="1163"/>
    </location>
</feature>
<feature type="domain" description="MucBP" evidence="6">
    <location>
        <begin position="886"/>
        <end position="947"/>
    </location>
</feature>
<evidence type="ECO:0000313" key="7">
    <source>
        <dbReference type="EMBL" id="AYJ40156.1"/>
    </source>
</evidence>
<dbReference type="EMBL" id="BDOR01000028">
    <property type="protein sequence ID" value="GBF03354.1"/>
    <property type="molecule type" value="Genomic_DNA"/>
</dbReference>
<dbReference type="PANTHER" id="PTHR46652">
    <property type="entry name" value="LEUCINE-RICH REPEAT AND IQ DOMAIN-CONTAINING PROTEIN 1-RELATED"/>
    <property type="match status" value="1"/>
</dbReference>
<name>A0AAD0TRF5_9LACO</name>
<dbReference type="PROSITE" id="PS51450">
    <property type="entry name" value="LRR"/>
    <property type="match status" value="2"/>
</dbReference>
<keyword evidence="1" id="KW-0433">Leucine-rich repeat</keyword>
<feature type="compositionally biased region" description="Low complexity" evidence="3">
    <location>
        <begin position="1061"/>
        <end position="1071"/>
    </location>
</feature>
<dbReference type="InterPro" id="IPR009459">
    <property type="entry name" value="MucBP_dom"/>
</dbReference>
<dbReference type="Gene3D" id="3.10.20.320">
    <property type="entry name" value="Putative peptidoglycan bound protein (lpxtg motif)"/>
    <property type="match status" value="5"/>
</dbReference>
<protein>
    <submittedName>
        <fullName evidence="7">LPXTG cell wall anchor domain-containing protein</fullName>
    </submittedName>
    <submittedName>
        <fullName evidence="8">Mucus-binding protein, LPXTG-motif cell wall anchor</fullName>
    </submittedName>
</protein>
<feature type="transmembrane region" description="Helical" evidence="4">
    <location>
        <begin position="1137"/>
        <end position="1157"/>
    </location>
</feature>
<feature type="compositionally biased region" description="Low complexity" evidence="3">
    <location>
        <begin position="174"/>
        <end position="202"/>
    </location>
</feature>
<feature type="domain" description="MucBP" evidence="6">
    <location>
        <begin position="750"/>
        <end position="812"/>
    </location>
</feature>
<evidence type="ECO:0000313" key="8">
    <source>
        <dbReference type="EMBL" id="GBF03354.1"/>
    </source>
</evidence>
<keyword evidence="4" id="KW-1133">Transmembrane helix</keyword>
<dbReference type="EMBL" id="CP032744">
    <property type="protein sequence ID" value="AYJ40156.1"/>
    <property type="molecule type" value="Genomic_DNA"/>
</dbReference>
<evidence type="ECO:0000256" key="2">
    <source>
        <dbReference type="ARBA" id="ARBA00022737"/>
    </source>
</evidence>
<reference evidence="7 10" key="2">
    <citation type="submission" date="2018-10" db="EMBL/GenBank/DDBJ databases">
        <title>Genome seuquencing of Lactobacillus species.</title>
        <authorList>
            <person name="Baek C."/>
            <person name="Yi H."/>
        </authorList>
    </citation>
    <scope>NUCLEOTIDE SEQUENCE [LARGE SCALE GENOMIC DNA]</scope>
    <source>
        <strain evidence="7 10">DSM 10667</strain>
    </source>
</reference>
<proteinExistence type="predicted"/>
<dbReference type="Proteomes" id="UP000277896">
    <property type="component" value="Chromosome"/>
</dbReference>
<reference evidence="8 9" key="1">
    <citation type="submission" date="2017-04" db="EMBL/GenBank/DDBJ databases">
        <title>In vitro and in silico characterization of Lactobacillus paraplantarum D2-1, a starter culture for soymilk fermentation.</title>
        <authorList>
            <person name="Endo A."/>
            <person name="Sasaki F."/>
            <person name="Maeno S."/>
            <person name="Kanesaki Y."/>
            <person name="Kubota E."/>
            <person name="Torres G.A."/>
            <person name="Tomita S."/>
            <person name="Nakagawa J."/>
        </authorList>
    </citation>
    <scope>NUCLEOTIDE SEQUENCE [LARGE SCALE GENOMIC DNA]</scope>
    <source>
        <strain evidence="8 9">D2-1</strain>
    </source>
</reference>
<evidence type="ECO:0000259" key="6">
    <source>
        <dbReference type="Pfam" id="PF06458"/>
    </source>
</evidence>
<feature type="compositionally biased region" description="Polar residues" evidence="3">
    <location>
        <begin position="1106"/>
        <end position="1131"/>
    </location>
</feature>
<dbReference type="RefSeq" id="WP_021729947.1">
    <property type="nucleotide sequence ID" value="NZ_AVAI01000005.1"/>
</dbReference>
<feature type="region of interest" description="Disordered" evidence="3">
    <location>
        <begin position="251"/>
        <end position="275"/>
    </location>
</feature>
<keyword evidence="4" id="KW-0812">Transmembrane</keyword>
<feature type="compositionally biased region" description="Low complexity" evidence="3">
    <location>
        <begin position="104"/>
        <end position="150"/>
    </location>
</feature>
<dbReference type="Gene3D" id="3.80.10.10">
    <property type="entry name" value="Ribonuclease Inhibitor"/>
    <property type="match status" value="1"/>
</dbReference>
<evidence type="ECO:0000313" key="10">
    <source>
        <dbReference type="Proteomes" id="UP000277896"/>
    </source>
</evidence>
<feature type="compositionally biased region" description="Polar residues" evidence="3">
    <location>
        <begin position="163"/>
        <end position="173"/>
    </location>
</feature>
<dbReference type="AlphaFoldDB" id="A0AAD0TRF5"/>
<keyword evidence="4" id="KW-0472">Membrane</keyword>
<keyword evidence="9" id="KW-1185">Reference proteome</keyword>
<feature type="domain" description="MucBP" evidence="6">
    <location>
        <begin position="818"/>
        <end position="880"/>
    </location>
</feature>
<evidence type="ECO:0000256" key="3">
    <source>
        <dbReference type="SAM" id="MobiDB-lite"/>
    </source>
</evidence>
<sequence length="1163" mass="120173">MNKQKIITNNPPKWHLITGIAATILAGVILTNQQAFAASEPSTLTMPTTNQLTTTSPLSGQQVVLATSANSQPTTSLVASDAQATSASSDNHTSVVTADQSNRPTSTASSANSTTSVTTTTASNAPSNATTATVAAGSNAGTASATTHTSDGPTNISPDLPTTIASTGQNSDGSTASPSTTLASPASISTTSSTVPAASSSTATAPINATISTSVAPASGATSVAGASNAAISSSAAADQPANTTSISTELVSAGSGTTHPATTNTAPSSSVPVTSAVNSATSSAMSATTNFITSAVNSIAASTVSEVASAASAESAATSSTSATAPASTGTPTTFQITSAVNSIAASTYSEYAAAASAEAASAGTVAETPATSVGTIIPTTAPSESIDTWMPNKHLQTAVLRELQALKLPDHQFNSVNDITKDDMQLLTKFYGNDTYIDGQTAYSLEGLQYATNLTTIWLNNGLNALGGYYNGDVTDISPLAGLTKLTVLNIQHNRVSDLSPIAHLTNLEELDVAYNHIADLSIFKDLPNLKTTTYVGQTILEPLVYVDQNTASATLKNYFYLPNGQQATFKSQAAILKPIQLTPDGQFYYRFYFNGAGKAVNGDLSNVVPDGQGGLTFNQLVPQIPGFTGDANGQFSVGGINVNVMPNERNFYLVAQGLDGTAPVFHVFQPYVLAAKAAPVTVQHLDRTGVALREPEELTGLVGEDYQSTPADIPNYTHVDTQGAPQGTFSAEPQTVAYVYEKTAGAPVTVSYQDEQGQTLKPDTTCNGFTGDAYTTDPLTIDGYDLVKTPTNATGTFTSEPQHVIYVYTKQIPQPVTASYQDETGQTLKPDITHTGEIGTAYQTEALVIPGYDLVKTTGDATGTFTKEPQHVVYVYTKQIPQPVTASYQDAAGQTLKPDITHTGEIGATYQTEALVIPGYDLVKTTGDATGTFTKEPQHVVYVYAKQSVLPVTVSYQDADGKPIHADVILAGDFGQNYQTEQLAIPGYVFSKVTGPISGTFGATAQHVIYAYTPEPSVPGTPAPKPEPEPQPVPEPIPQPGLTPVPKPQPSPVPVPTPGSTSNSSSAPQAKTPLPPDIAGLPDTKPASVPATTASEPIVPATASAQPNAKTPAQTNSTTAGQLPQTNEQSEHDATIWGLLAALFAGLGWLGLAAKFKKHE</sequence>
<evidence type="ECO:0000256" key="1">
    <source>
        <dbReference type="ARBA" id="ARBA00022614"/>
    </source>
</evidence>
<dbReference type="Proteomes" id="UP000236162">
    <property type="component" value="Unassembled WGS sequence"/>
</dbReference>
<feature type="signal peptide" evidence="5">
    <location>
        <begin position="1"/>
        <end position="37"/>
    </location>
</feature>
<dbReference type="Pfam" id="PF06458">
    <property type="entry name" value="MucBP"/>
    <property type="match status" value="5"/>
</dbReference>
<feature type="region of interest" description="Disordered" evidence="3">
    <location>
        <begin position="1018"/>
        <end position="1133"/>
    </location>
</feature>
<dbReference type="InterPro" id="IPR050836">
    <property type="entry name" value="SDS22/Internalin_LRR"/>
</dbReference>
<evidence type="ECO:0000256" key="4">
    <source>
        <dbReference type="SAM" id="Phobius"/>
    </source>
</evidence>
<feature type="compositionally biased region" description="Pro residues" evidence="3">
    <location>
        <begin position="1019"/>
        <end position="1060"/>
    </location>
</feature>
<feature type="domain" description="MucBP" evidence="6">
    <location>
        <begin position="954"/>
        <end position="1016"/>
    </location>
</feature>
<gene>
    <name evidence="7" type="ORF">LP667_13435</name>
    <name evidence="8" type="ORF">LPPLD21_02924</name>
</gene>
<keyword evidence="5" id="KW-0732">Signal</keyword>
<feature type="region of interest" description="Disordered" evidence="3">
    <location>
        <begin position="70"/>
        <end position="202"/>
    </location>
</feature>
<feature type="compositionally biased region" description="Polar residues" evidence="3">
    <location>
        <begin position="91"/>
        <end position="103"/>
    </location>
</feature>
<feature type="domain" description="MucBP" evidence="6">
    <location>
        <begin position="682"/>
        <end position="744"/>
    </location>
</feature>
<evidence type="ECO:0000313" key="9">
    <source>
        <dbReference type="Proteomes" id="UP000236162"/>
    </source>
</evidence>
<dbReference type="PANTHER" id="PTHR46652:SF3">
    <property type="entry name" value="LEUCINE-RICH REPEAT-CONTAINING PROTEIN 9"/>
    <property type="match status" value="1"/>
</dbReference>
<dbReference type="NCBIfam" id="TIGR01167">
    <property type="entry name" value="LPXTG_anchor"/>
    <property type="match status" value="1"/>
</dbReference>
<dbReference type="InterPro" id="IPR032675">
    <property type="entry name" value="LRR_dom_sf"/>
</dbReference>
<feature type="compositionally biased region" description="Low complexity" evidence="3">
    <location>
        <begin position="79"/>
        <end position="90"/>
    </location>
</feature>
<accession>A0AAD0TRF5</accession>
<keyword evidence="2" id="KW-0677">Repeat</keyword>
<evidence type="ECO:0000256" key="5">
    <source>
        <dbReference type="SAM" id="SignalP"/>
    </source>
</evidence>
<dbReference type="SUPFAM" id="SSF52058">
    <property type="entry name" value="L domain-like"/>
    <property type="match status" value="1"/>
</dbReference>
<feature type="compositionally biased region" description="Low complexity" evidence="3">
    <location>
        <begin position="256"/>
        <end position="275"/>
    </location>
</feature>